<dbReference type="InterPro" id="IPR036101">
    <property type="entry name" value="CarD-like/TRCF_RID_sf"/>
</dbReference>
<dbReference type="SMART" id="SM01058">
    <property type="entry name" value="CarD_TRCF"/>
    <property type="match status" value="1"/>
</dbReference>
<proteinExistence type="predicted"/>
<dbReference type="InterPro" id="IPR003711">
    <property type="entry name" value="CarD-like/TRCF_RID"/>
</dbReference>
<dbReference type="PANTHER" id="PTHR38447">
    <property type="entry name" value="TRANSCRIPTION FACTOR YDEB-RELATED"/>
    <property type="match status" value="1"/>
</dbReference>
<dbReference type="Pfam" id="PF21095">
    <property type="entry name" value="CarD_C"/>
    <property type="match status" value="1"/>
</dbReference>
<dbReference type="InterPro" id="IPR048792">
    <property type="entry name" value="CarD_C"/>
</dbReference>
<dbReference type="Gene3D" id="1.20.58.1290">
    <property type="entry name" value="CarD-like, C-terminal domain"/>
    <property type="match status" value="1"/>
</dbReference>
<dbReference type="Pfam" id="PF02559">
    <property type="entry name" value="CarD_TRCF_RID"/>
    <property type="match status" value="1"/>
</dbReference>
<dbReference type="EMBL" id="FP565575">
    <property type="protein sequence ID" value="CBE67594.1"/>
    <property type="molecule type" value="Genomic_DNA"/>
</dbReference>
<dbReference type="Gene3D" id="2.40.10.170">
    <property type="match status" value="1"/>
</dbReference>
<dbReference type="InterPro" id="IPR052531">
    <property type="entry name" value="CarD-like_regulator"/>
</dbReference>
<evidence type="ECO:0000313" key="2">
    <source>
        <dbReference type="EMBL" id="CBE67594.1"/>
    </source>
</evidence>
<dbReference type="KEGG" id="mox:DAMO_0518"/>
<dbReference type="PANTHER" id="PTHR38447:SF1">
    <property type="entry name" value="RNA POLYMERASE-BINDING TRANSCRIPTION FACTOR CARD"/>
    <property type="match status" value="1"/>
</dbReference>
<dbReference type="HOGENOM" id="CLU_048259_1_1_0"/>
<dbReference type="eggNOG" id="COG1329">
    <property type="taxonomic scope" value="Bacteria"/>
</dbReference>
<name>D5MK11_METO1</name>
<feature type="domain" description="CarD-like/TRCF RNAP-interacting" evidence="1">
    <location>
        <begin position="2"/>
        <end position="112"/>
    </location>
</feature>
<reference evidence="2 3" key="1">
    <citation type="journal article" date="2010" name="Nature">
        <title>Nitrite-driven anaerobic methane oxidation by oxygenic bacteria.</title>
        <authorList>
            <person name="Ettwig K.F."/>
            <person name="Butler M.K."/>
            <person name="Le Paslier D."/>
            <person name="Pelletier E."/>
            <person name="Mangenot S."/>
            <person name="Kuypers M.M.M."/>
            <person name="Schreiber F."/>
            <person name="Dutilh B.E."/>
            <person name="Zedelius J."/>
            <person name="de Beer D."/>
            <person name="Gloerich J."/>
            <person name="Wessels H.J.C.T."/>
            <person name="van Allen T."/>
            <person name="Luesken F."/>
            <person name="Wu M."/>
            <person name="van de Pas-Schoonen K.T."/>
            <person name="Op den Camp H.J.M."/>
            <person name="Janssen-Megens E.M."/>
            <person name="Francoijs K-J."/>
            <person name="Stunnenberg H."/>
            <person name="Weissenbach J."/>
            <person name="Jetten M.S.M."/>
            <person name="Strous M."/>
        </authorList>
    </citation>
    <scope>NUCLEOTIDE SEQUENCE [LARGE SCALE GENOMIC DNA]</scope>
</reference>
<accession>D5MK11</accession>
<sequence length="162" mass="18341">MMYRTGTKVVYPTHGVGWIEAIENKEVGGGPQAFYVVRIIGNGMTILVPTKNAKRVGLREVIEASEIPKILAILKKNDLEISSNWNRRFKDNLERIRTGSLFEVALVLRKLVLLQKERSLSFGEKTMLENVRRLIVSEISHASGIDQERAKVLVEQAVGHYR</sequence>
<dbReference type="GO" id="GO:0009303">
    <property type="term" value="P:rRNA transcription"/>
    <property type="evidence" value="ECO:0007669"/>
    <property type="project" value="TreeGrafter"/>
</dbReference>
<evidence type="ECO:0000259" key="1">
    <source>
        <dbReference type="SMART" id="SM01058"/>
    </source>
</evidence>
<gene>
    <name evidence="2" type="ORF">DAMO_0518</name>
</gene>
<dbReference type="STRING" id="671143.DAMO_0518"/>
<dbReference type="AlphaFoldDB" id="D5MK11"/>
<organism evidence="2 3">
    <name type="scientific">Methylomirabilis oxygeniifera</name>
    <dbReference type="NCBI Taxonomy" id="671143"/>
    <lineage>
        <taxon>Bacteria</taxon>
        <taxon>Candidatus Methylomirabilota</taxon>
        <taxon>Candidatus Methylomirabilia</taxon>
        <taxon>Candidatus Methylomirabilales</taxon>
        <taxon>Candidatus Methylomirabilaceae</taxon>
        <taxon>Candidatus Methylomirabilis</taxon>
    </lineage>
</organism>
<dbReference type="InterPro" id="IPR042215">
    <property type="entry name" value="CarD-like_C"/>
</dbReference>
<protein>
    <submittedName>
        <fullName evidence="2">CarD-like transcriptional regulator</fullName>
    </submittedName>
</protein>
<dbReference type="SUPFAM" id="SSF141259">
    <property type="entry name" value="CarD-like"/>
    <property type="match status" value="1"/>
</dbReference>
<dbReference type="Proteomes" id="UP000006898">
    <property type="component" value="Chromosome"/>
</dbReference>
<evidence type="ECO:0000313" key="3">
    <source>
        <dbReference type="Proteomes" id="UP000006898"/>
    </source>
</evidence>